<evidence type="ECO:0000313" key="1">
    <source>
        <dbReference type="EMBL" id="QDU64876.1"/>
    </source>
</evidence>
<dbReference type="KEGG" id="knv:Pan216_57690"/>
<evidence type="ECO:0000313" key="2">
    <source>
        <dbReference type="Proteomes" id="UP000317093"/>
    </source>
</evidence>
<organism evidence="1 2">
    <name type="scientific">Kolteria novifilia</name>
    <dbReference type="NCBI Taxonomy" id="2527975"/>
    <lineage>
        <taxon>Bacteria</taxon>
        <taxon>Pseudomonadati</taxon>
        <taxon>Planctomycetota</taxon>
        <taxon>Planctomycetia</taxon>
        <taxon>Kolteriales</taxon>
        <taxon>Kolteriaceae</taxon>
        <taxon>Kolteria</taxon>
    </lineage>
</organism>
<name>A0A518BD16_9BACT</name>
<proteinExistence type="predicted"/>
<gene>
    <name evidence="1" type="ORF">Pan216_57690</name>
</gene>
<sequence>MIPVAMADAKNCADSSEPPAVAFPEIDATVGRLTLKAWIIRRRVFLTAREFRTQKGFVNYSDLVITPSTP</sequence>
<dbReference type="EMBL" id="CP036279">
    <property type="protein sequence ID" value="QDU64876.1"/>
    <property type="molecule type" value="Genomic_DNA"/>
</dbReference>
<dbReference type="Proteomes" id="UP000317093">
    <property type="component" value="Chromosome"/>
</dbReference>
<keyword evidence="2" id="KW-1185">Reference proteome</keyword>
<reference evidence="1 2" key="1">
    <citation type="submission" date="2019-02" db="EMBL/GenBank/DDBJ databases">
        <title>Deep-cultivation of Planctomycetes and their phenomic and genomic characterization uncovers novel biology.</title>
        <authorList>
            <person name="Wiegand S."/>
            <person name="Jogler M."/>
            <person name="Boedeker C."/>
            <person name="Pinto D."/>
            <person name="Vollmers J."/>
            <person name="Rivas-Marin E."/>
            <person name="Kohn T."/>
            <person name="Peeters S.H."/>
            <person name="Heuer A."/>
            <person name="Rast P."/>
            <person name="Oberbeckmann S."/>
            <person name="Bunk B."/>
            <person name="Jeske O."/>
            <person name="Meyerdierks A."/>
            <person name="Storesund J.E."/>
            <person name="Kallscheuer N."/>
            <person name="Luecker S."/>
            <person name="Lage O.M."/>
            <person name="Pohl T."/>
            <person name="Merkel B.J."/>
            <person name="Hornburger P."/>
            <person name="Mueller R.-W."/>
            <person name="Bruemmer F."/>
            <person name="Labrenz M."/>
            <person name="Spormann A.M."/>
            <person name="Op den Camp H."/>
            <person name="Overmann J."/>
            <person name="Amann R."/>
            <person name="Jetten M.S.M."/>
            <person name="Mascher T."/>
            <person name="Medema M.H."/>
            <person name="Devos D.P."/>
            <person name="Kaster A.-K."/>
            <person name="Ovreas L."/>
            <person name="Rohde M."/>
            <person name="Galperin M.Y."/>
            <person name="Jogler C."/>
        </authorList>
    </citation>
    <scope>NUCLEOTIDE SEQUENCE [LARGE SCALE GENOMIC DNA]</scope>
    <source>
        <strain evidence="1 2">Pan216</strain>
    </source>
</reference>
<protein>
    <submittedName>
        <fullName evidence="1">Uncharacterized protein</fullName>
    </submittedName>
</protein>
<accession>A0A518BD16</accession>
<dbReference type="AlphaFoldDB" id="A0A518BD16"/>